<keyword evidence="1" id="KW-0812">Transmembrane</keyword>
<keyword evidence="1" id="KW-1133">Transmembrane helix</keyword>
<keyword evidence="3" id="KW-1185">Reference proteome</keyword>
<evidence type="ECO:0000313" key="3">
    <source>
        <dbReference type="Proteomes" id="UP001215598"/>
    </source>
</evidence>
<proteinExistence type="predicted"/>
<accession>A0AAD7JXU4</accession>
<sequence length="59" mass="6698">MVAEDPLFRGGWTMRKFKATVINDIWPEVIFFTGIATMVSIITEMKIHNLAVQNSLLTT</sequence>
<reference evidence="2" key="1">
    <citation type="submission" date="2023-03" db="EMBL/GenBank/DDBJ databases">
        <title>Massive genome expansion in bonnet fungi (Mycena s.s.) driven by repeated elements and novel gene families across ecological guilds.</title>
        <authorList>
            <consortium name="Lawrence Berkeley National Laboratory"/>
            <person name="Harder C.B."/>
            <person name="Miyauchi S."/>
            <person name="Viragh M."/>
            <person name="Kuo A."/>
            <person name="Thoen E."/>
            <person name="Andreopoulos B."/>
            <person name="Lu D."/>
            <person name="Skrede I."/>
            <person name="Drula E."/>
            <person name="Henrissat B."/>
            <person name="Morin E."/>
            <person name="Kohler A."/>
            <person name="Barry K."/>
            <person name="LaButti K."/>
            <person name="Morin E."/>
            <person name="Salamov A."/>
            <person name="Lipzen A."/>
            <person name="Mereny Z."/>
            <person name="Hegedus B."/>
            <person name="Baldrian P."/>
            <person name="Stursova M."/>
            <person name="Weitz H."/>
            <person name="Taylor A."/>
            <person name="Grigoriev I.V."/>
            <person name="Nagy L.G."/>
            <person name="Martin F."/>
            <person name="Kauserud H."/>
        </authorList>
    </citation>
    <scope>NUCLEOTIDE SEQUENCE</scope>
    <source>
        <strain evidence="2">CBHHK182m</strain>
    </source>
</reference>
<feature type="transmembrane region" description="Helical" evidence="1">
    <location>
        <begin position="25"/>
        <end position="43"/>
    </location>
</feature>
<dbReference type="EMBL" id="JARKIB010000012">
    <property type="protein sequence ID" value="KAJ7773948.1"/>
    <property type="molecule type" value="Genomic_DNA"/>
</dbReference>
<evidence type="ECO:0000313" key="2">
    <source>
        <dbReference type="EMBL" id="KAJ7773948.1"/>
    </source>
</evidence>
<dbReference type="AlphaFoldDB" id="A0AAD7JXU4"/>
<dbReference type="Proteomes" id="UP001215598">
    <property type="component" value="Unassembled WGS sequence"/>
</dbReference>
<evidence type="ECO:0000256" key="1">
    <source>
        <dbReference type="SAM" id="Phobius"/>
    </source>
</evidence>
<keyword evidence="1" id="KW-0472">Membrane</keyword>
<organism evidence="2 3">
    <name type="scientific">Mycena metata</name>
    <dbReference type="NCBI Taxonomy" id="1033252"/>
    <lineage>
        <taxon>Eukaryota</taxon>
        <taxon>Fungi</taxon>
        <taxon>Dikarya</taxon>
        <taxon>Basidiomycota</taxon>
        <taxon>Agaricomycotina</taxon>
        <taxon>Agaricomycetes</taxon>
        <taxon>Agaricomycetidae</taxon>
        <taxon>Agaricales</taxon>
        <taxon>Marasmiineae</taxon>
        <taxon>Mycenaceae</taxon>
        <taxon>Mycena</taxon>
    </lineage>
</organism>
<name>A0AAD7JXU4_9AGAR</name>
<gene>
    <name evidence="2" type="ORF">B0H16DRAFT_115103</name>
</gene>
<protein>
    <submittedName>
        <fullName evidence="2">Uncharacterized protein</fullName>
    </submittedName>
</protein>
<comment type="caution">
    <text evidence="2">The sequence shown here is derived from an EMBL/GenBank/DDBJ whole genome shotgun (WGS) entry which is preliminary data.</text>
</comment>